<dbReference type="RefSeq" id="WP_052064655.1">
    <property type="nucleotide sequence ID" value="NZ_JQSG02000001.1"/>
</dbReference>
<dbReference type="InterPro" id="IPR046132">
    <property type="entry name" value="DUF6129"/>
</dbReference>
<comment type="caution">
    <text evidence="2">The sequence shown here is derived from an EMBL/GenBank/DDBJ whole genome shotgun (WGS) entry which is preliminary data.</text>
</comment>
<name>A0A1A6C7Q5_9GAMM</name>
<proteinExistence type="predicted"/>
<dbReference type="OrthoDB" id="7960540at2"/>
<dbReference type="AlphaFoldDB" id="A0A1A6C7Q5"/>
<feature type="domain" description="DUF6129" evidence="1">
    <location>
        <begin position="24"/>
        <end position="73"/>
    </location>
</feature>
<dbReference type="EMBL" id="JQSG02000001">
    <property type="protein sequence ID" value="OBS10579.1"/>
    <property type="molecule type" value="Genomic_DNA"/>
</dbReference>
<sequence>MDPILPTAIADRLGGRELDADTLSQLRQHYPQVHFTTCAADDVVDPVRPYVERPGLRIYLVDARDHCLSLTDDPEPASGLLLAAVSNEDD</sequence>
<evidence type="ECO:0000313" key="2">
    <source>
        <dbReference type="EMBL" id="OBS10579.1"/>
    </source>
</evidence>
<gene>
    <name evidence="2" type="ORF">Thpro_020295</name>
</gene>
<organism evidence="2 3">
    <name type="scientific">Acidihalobacter prosperus</name>
    <dbReference type="NCBI Taxonomy" id="160660"/>
    <lineage>
        <taxon>Bacteria</taxon>
        <taxon>Pseudomonadati</taxon>
        <taxon>Pseudomonadota</taxon>
        <taxon>Gammaproteobacteria</taxon>
        <taxon>Chromatiales</taxon>
        <taxon>Ectothiorhodospiraceae</taxon>
        <taxon>Acidihalobacter</taxon>
    </lineage>
</organism>
<dbReference type="Pfam" id="PF19624">
    <property type="entry name" value="DUF6129"/>
    <property type="match status" value="1"/>
</dbReference>
<accession>A0A1A6C7Q5</accession>
<evidence type="ECO:0000259" key="1">
    <source>
        <dbReference type="Pfam" id="PF19624"/>
    </source>
</evidence>
<protein>
    <recommendedName>
        <fullName evidence="1">DUF6129 domain-containing protein</fullName>
    </recommendedName>
</protein>
<evidence type="ECO:0000313" key="3">
    <source>
        <dbReference type="Proteomes" id="UP000029273"/>
    </source>
</evidence>
<keyword evidence="3" id="KW-1185">Reference proteome</keyword>
<dbReference type="Proteomes" id="UP000029273">
    <property type="component" value="Unassembled WGS sequence"/>
</dbReference>
<reference evidence="2 3" key="1">
    <citation type="journal article" date="2014" name="Genome Announc.">
        <title>Draft Genome Sequence of the Iron-Oxidizing, Acidophilic, and Halotolerant 'Thiobacillus prosperus' Type Strain DSM 5130.</title>
        <authorList>
            <person name="Ossandon F.J."/>
            <person name="Cardenas J.P."/>
            <person name="Corbett M."/>
            <person name="Quatrini R."/>
            <person name="Holmes D.S."/>
            <person name="Watkin E."/>
        </authorList>
    </citation>
    <scope>NUCLEOTIDE SEQUENCE [LARGE SCALE GENOMIC DNA]</scope>
    <source>
        <strain evidence="2 3">DSM 5130</strain>
    </source>
</reference>